<dbReference type="Proteomes" id="UP000599688">
    <property type="component" value="Unassembled WGS sequence"/>
</dbReference>
<organism evidence="3 4">
    <name type="scientific">Psychroflexus salis</name>
    <dbReference type="NCBI Taxonomy" id="1526574"/>
    <lineage>
        <taxon>Bacteria</taxon>
        <taxon>Pseudomonadati</taxon>
        <taxon>Bacteroidota</taxon>
        <taxon>Flavobacteriia</taxon>
        <taxon>Flavobacteriales</taxon>
        <taxon>Flavobacteriaceae</taxon>
        <taxon>Psychroflexus</taxon>
    </lineage>
</organism>
<reference evidence="3 4" key="1">
    <citation type="journal article" date="2014" name="Int. J. Syst. Evol. Microbiol.">
        <title>Complete genome sequence of Corynebacterium casei LMG S-19264T (=DSM 44701T), isolated from a smear-ripened cheese.</title>
        <authorList>
            <consortium name="US DOE Joint Genome Institute (JGI-PGF)"/>
            <person name="Walter F."/>
            <person name="Albersmeier A."/>
            <person name="Kalinowski J."/>
            <person name="Ruckert C."/>
        </authorList>
    </citation>
    <scope>NUCLEOTIDE SEQUENCE [LARGE SCALE GENOMIC DNA]</scope>
    <source>
        <strain evidence="3 4">CGMCC 1.12925</strain>
    </source>
</reference>
<dbReference type="EMBL" id="BMGL01000005">
    <property type="protein sequence ID" value="GGE10950.1"/>
    <property type="molecule type" value="Genomic_DNA"/>
</dbReference>
<keyword evidence="1" id="KW-0802">TPR repeat</keyword>
<dbReference type="RefSeq" id="WP_188405756.1">
    <property type="nucleotide sequence ID" value="NZ_BMGL01000005.1"/>
</dbReference>
<evidence type="ECO:0000313" key="4">
    <source>
        <dbReference type="Proteomes" id="UP000599688"/>
    </source>
</evidence>
<evidence type="ECO:0000313" key="3">
    <source>
        <dbReference type="EMBL" id="GGE10950.1"/>
    </source>
</evidence>
<dbReference type="PANTHER" id="PTHR12558">
    <property type="entry name" value="CELL DIVISION CYCLE 16,23,27"/>
    <property type="match status" value="1"/>
</dbReference>
<keyword evidence="2" id="KW-0732">Signal</keyword>
<gene>
    <name evidence="3" type="ORF">GCM10010831_10510</name>
</gene>
<dbReference type="PROSITE" id="PS50005">
    <property type="entry name" value="TPR"/>
    <property type="match status" value="2"/>
</dbReference>
<dbReference type="PANTHER" id="PTHR12558:SF13">
    <property type="entry name" value="CELL DIVISION CYCLE PROTEIN 27 HOMOLOG"/>
    <property type="match status" value="1"/>
</dbReference>
<feature type="repeat" description="TPR" evidence="1">
    <location>
        <begin position="295"/>
        <end position="328"/>
    </location>
</feature>
<dbReference type="SUPFAM" id="SSF48452">
    <property type="entry name" value="TPR-like"/>
    <property type="match status" value="2"/>
</dbReference>
<evidence type="ECO:0008006" key="5">
    <source>
        <dbReference type="Google" id="ProtNLM"/>
    </source>
</evidence>
<evidence type="ECO:0000256" key="1">
    <source>
        <dbReference type="PROSITE-ProRule" id="PRU00339"/>
    </source>
</evidence>
<protein>
    <recommendedName>
        <fullName evidence="5">Tetratricopeptide repeat-containing protein</fullName>
    </recommendedName>
</protein>
<comment type="caution">
    <text evidence="3">The sequence shown here is derived from an EMBL/GenBank/DDBJ whole genome shotgun (WGS) entry which is preliminary data.</text>
</comment>
<proteinExistence type="predicted"/>
<evidence type="ECO:0000256" key="2">
    <source>
        <dbReference type="SAM" id="SignalP"/>
    </source>
</evidence>
<accession>A0A916ZSU1</accession>
<dbReference type="InterPro" id="IPR011990">
    <property type="entry name" value="TPR-like_helical_dom_sf"/>
</dbReference>
<dbReference type="Gene3D" id="1.25.40.10">
    <property type="entry name" value="Tetratricopeptide repeat domain"/>
    <property type="match status" value="2"/>
</dbReference>
<dbReference type="AlphaFoldDB" id="A0A916ZSU1"/>
<feature type="chain" id="PRO_5036788233" description="Tetratricopeptide repeat-containing protein" evidence="2">
    <location>
        <begin position="21"/>
        <end position="422"/>
    </location>
</feature>
<dbReference type="InterPro" id="IPR019734">
    <property type="entry name" value="TPR_rpt"/>
</dbReference>
<dbReference type="SMART" id="SM00028">
    <property type="entry name" value="TPR"/>
    <property type="match status" value="2"/>
</dbReference>
<name>A0A916ZSU1_9FLAO</name>
<feature type="signal peptide" evidence="2">
    <location>
        <begin position="1"/>
        <end position="20"/>
    </location>
</feature>
<sequence>MNTKLITLGLALCLSFVANAQKGEVRSAMKALDQNNFADAKTELEKAKELNIEAESEKWVNRYYNAYGKFYFGPNEGKDASLEDLKKAAEFYNKTLANDANDEDALNGITQIKNALVNGAVDNQNEEKFELASKKLYTSYQLGKKDTVHLYYAAGNAINAQKYDTAIDYFKTLMELGFDGSSVTYFATNIETGQKESFGQDKDYRDIALKTGDYKDPVDEKSPSLKAEIAKTVSRLYLQLEEPEKAMQAVQVAKEMDPEDITMLQVEADLYYQMDNLEMYREIMNKVKDMAPDDANVYLNLGISSEQLDDMEAAKQFYEKAIELNPELLNAYLNLASVILAKEQGIIDQMNELGMSAADNKKYEKLNQQKQEIYVEALPILLEAYKINPDSKGVVQTLMNIYYQTGEDEKAKDMKEKLDAMN</sequence>
<feature type="repeat" description="TPR" evidence="1">
    <location>
        <begin position="227"/>
        <end position="260"/>
    </location>
</feature>
<dbReference type="Pfam" id="PF13181">
    <property type="entry name" value="TPR_8"/>
    <property type="match status" value="1"/>
</dbReference>
<dbReference type="PROSITE" id="PS50293">
    <property type="entry name" value="TPR_REGION"/>
    <property type="match status" value="1"/>
</dbReference>
<keyword evidence="4" id="KW-1185">Reference proteome</keyword>